<evidence type="ECO:0000256" key="6">
    <source>
        <dbReference type="ARBA" id="ARBA00022801"/>
    </source>
</evidence>
<keyword evidence="4 10" id="KW-0645">Protease</keyword>
<evidence type="ECO:0000256" key="9">
    <source>
        <dbReference type="ARBA" id="ARBA00023136"/>
    </source>
</evidence>
<dbReference type="Pfam" id="PF01694">
    <property type="entry name" value="Rhomboid"/>
    <property type="match status" value="1"/>
</dbReference>
<evidence type="ECO:0000256" key="5">
    <source>
        <dbReference type="ARBA" id="ARBA00022692"/>
    </source>
</evidence>
<feature type="transmembrane region" description="Helical" evidence="10">
    <location>
        <begin position="500"/>
        <end position="517"/>
    </location>
</feature>
<feature type="transmembrane region" description="Helical" evidence="10">
    <location>
        <begin position="416"/>
        <end position="437"/>
    </location>
</feature>
<proteinExistence type="inferred from homology"/>
<dbReference type="AlphaFoldDB" id="A0A167FJN3"/>
<dbReference type="Gene3D" id="1.20.1540.10">
    <property type="entry name" value="Rhomboid-like"/>
    <property type="match status" value="1"/>
</dbReference>
<dbReference type="GO" id="GO:0016020">
    <property type="term" value="C:membrane"/>
    <property type="evidence" value="ECO:0007669"/>
    <property type="project" value="UniProtKB-SubCell"/>
</dbReference>
<dbReference type="PANTHER" id="PTHR22936:SF69">
    <property type="entry name" value="RHOMBOID-LIKE PROTEIN"/>
    <property type="match status" value="1"/>
</dbReference>
<dbReference type="EC" id="3.4.21.105" evidence="10"/>
<gene>
    <name evidence="13" type="ORF">AWJ20_3013</name>
</gene>
<feature type="region of interest" description="Disordered" evidence="11">
    <location>
        <begin position="188"/>
        <end position="214"/>
    </location>
</feature>
<feature type="transmembrane region" description="Helical" evidence="10">
    <location>
        <begin position="382"/>
        <end position="404"/>
    </location>
</feature>
<dbReference type="GO" id="GO:0006508">
    <property type="term" value="P:proteolysis"/>
    <property type="evidence" value="ECO:0007669"/>
    <property type="project" value="UniProtKB-KW"/>
</dbReference>
<comment type="subcellular location">
    <subcellularLocation>
        <location evidence="2 10">Membrane</location>
        <topology evidence="2 10">Multi-pass membrane protein</topology>
    </subcellularLocation>
</comment>
<keyword evidence="9 10" id="KW-0472">Membrane</keyword>
<evidence type="ECO:0000256" key="4">
    <source>
        <dbReference type="ARBA" id="ARBA00022670"/>
    </source>
</evidence>
<feature type="compositionally biased region" description="Polar residues" evidence="11">
    <location>
        <begin position="62"/>
        <end position="76"/>
    </location>
</feature>
<evidence type="ECO:0000256" key="7">
    <source>
        <dbReference type="ARBA" id="ARBA00022825"/>
    </source>
</evidence>
<evidence type="ECO:0000256" key="11">
    <source>
        <dbReference type="SAM" id="MobiDB-lite"/>
    </source>
</evidence>
<feature type="transmembrane region" description="Helical" evidence="10">
    <location>
        <begin position="443"/>
        <end position="466"/>
    </location>
</feature>
<dbReference type="RefSeq" id="XP_018737863.1">
    <property type="nucleotide sequence ID" value="XM_018880002.1"/>
</dbReference>
<keyword evidence="14" id="KW-1185">Reference proteome</keyword>
<feature type="domain" description="Peptidase S54 rhomboid" evidence="12">
    <location>
        <begin position="380"/>
        <end position="518"/>
    </location>
</feature>
<evidence type="ECO:0000256" key="2">
    <source>
        <dbReference type="ARBA" id="ARBA00004141"/>
    </source>
</evidence>
<dbReference type="InterPro" id="IPR035952">
    <property type="entry name" value="Rhomboid-like_sf"/>
</dbReference>
<dbReference type="OrthoDB" id="2146116at2759"/>
<evidence type="ECO:0000313" key="13">
    <source>
        <dbReference type="EMBL" id="ANB15386.1"/>
    </source>
</evidence>
<protein>
    <recommendedName>
        <fullName evidence="10">Rhomboid-type serine protease</fullName>
        <ecNumber evidence="10">3.4.21.105</ecNumber>
    </recommendedName>
</protein>
<evidence type="ECO:0000256" key="3">
    <source>
        <dbReference type="ARBA" id="ARBA00009045"/>
    </source>
</evidence>
<dbReference type="Proteomes" id="UP000189580">
    <property type="component" value="Chromosome b"/>
</dbReference>
<evidence type="ECO:0000313" key="14">
    <source>
        <dbReference type="Proteomes" id="UP000189580"/>
    </source>
</evidence>
<comment type="similarity">
    <text evidence="3 10">Belongs to the peptidase S54 family.</text>
</comment>
<feature type="compositionally biased region" description="Basic and acidic residues" evidence="11">
    <location>
        <begin position="87"/>
        <end position="96"/>
    </location>
</feature>
<comment type="catalytic activity">
    <reaction evidence="1 10">
        <text>Cleaves type-1 transmembrane domains using a catalytic dyad composed of serine and histidine that are contributed by different transmembrane domains.</text>
        <dbReference type="EC" id="3.4.21.105"/>
    </reaction>
</comment>
<keyword evidence="8 10" id="KW-1133">Transmembrane helix</keyword>
<name>A0A167FJN3_9ASCO</name>
<organism evidence="13 14">
    <name type="scientific">Sugiyamaella lignohabitans</name>
    <dbReference type="NCBI Taxonomy" id="796027"/>
    <lineage>
        <taxon>Eukaryota</taxon>
        <taxon>Fungi</taxon>
        <taxon>Dikarya</taxon>
        <taxon>Ascomycota</taxon>
        <taxon>Saccharomycotina</taxon>
        <taxon>Dipodascomycetes</taxon>
        <taxon>Dipodascales</taxon>
        <taxon>Trichomonascaceae</taxon>
        <taxon>Sugiyamaella</taxon>
    </lineage>
</organism>
<dbReference type="GO" id="GO:0004252">
    <property type="term" value="F:serine-type endopeptidase activity"/>
    <property type="evidence" value="ECO:0007669"/>
    <property type="project" value="InterPro"/>
</dbReference>
<accession>A0A167FJN3</accession>
<comment type="function">
    <text evidence="10">Serine protease involved in intramembrane proteolysis.</text>
</comment>
<feature type="transmembrane region" description="Helical" evidence="10">
    <location>
        <begin position="560"/>
        <end position="579"/>
    </location>
</feature>
<feature type="compositionally biased region" description="Low complexity" evidence="11">
    <location>
        <begin position="119"/>
        <end position="129"/>
    </location>
</feature>
<evidence type="ECO:0000256" key="10">
    <source>
        <dbReference type="RuleBase" id="RU362115"/>
    </source>
</evidence>
<dbReference type="PANTHER" id="PTHR22936">
    <property type="entry name" value="RHOMBOID-RELATED"/>
    <property type="match status" value="1"/>
</dbReference>
<keyword evidence="7 10" id="KW-0720">Serine protease</keyword>
<feature type="region of interest" description="Disordered" evidence="11">
    <location>
        <begin position="1"/>
        <end position="134"/>
    </location>
</feature>
<keyword evidence="5 10" id="KW-0812">Transmembrane</keyword>
<dbReference type="SUPFAM" id="SSF144091">
    <property type="entry name" value="Rhomboid-like"/>
    <property type="match status" value="1"/>
</dbReference>
<dbReference type="InterPro" id="IPR022764">
    <property type="entry name" value="Peptidase_S54_rhomboid_dom"/>
</dbReference>
<reference evidence="13 14" key="1">
    <citation type="submission" date="2016-02" db="EMBL/GenBank/DDBJ databases">
        <title>Complete genome sequence and transcriptome regulation of the pentose utilising yeast Sugiyamaella lignohabitans.</title>
        <authorList>
            <person name="Bellasio M."/>
            <person name="Peymann A."/>
            <person name="Valli M."/>
            <person name="Sipitzky M."/>
            <person name="Graf A."/>
            <person name="Sauer M."/>
            <person name="Marx H."/>
            <person name="Mattanovich D."/>
        </authorList>
    </citation>
    <scope>NUCLEOTIDE SEQUENCE [LARGE SCALE GENOMIC DNA]</scope>
    <source>
        <strain evidence="13 14">CBS 10342</strain>
    </source>
</reference>
<feature type="transmembrane region" description="Helical" evidence="10">
    <location>
        <begin position="478"/>
        <end position="494"/>
    </location>
</feature>
<dbReference type="InterPro" id="IPR002610">
    <property type="entry name" value="Peptidase_S54_rhomboid-like"/>
</dbReference>
<evidence type="ECO:0000256" key="8">
    <source>
        <dbReference type="ARBA" id="ARBA00022989"/>
    </source>
</evidence>
<sequence length="615" mass="69001">MSYYYSPEDRLSDNNIPLQNRPFHRTTQNSYSHEIDYDESTDPFNGIASDVPPPPPPHDSPNRMNHNPEPSDSFNFENYYDGLEGDDVSRSRDGIGRKGAPIITSPDAPPPPPKDPRYSRYSRLSRQSSIINQDEDAYTSMGVLENSMSHANNSNDLIFDYDEASPARKLDRSLSRLNRSYTNNNVTNDPFFYDGNYDPNKPPPPPPRDDDYYDARNRFARSSRAMGPPVLYEDDEEDDRYISQRGQMRERSDSAAGLMNRTAVRQRIHKIKWLKLPWFCWTVSIIQIGVFIAELVKMGSLTGSPIQTQPSFNPMVGPSSYIMINMGARFTPCMHFINNLTDVTGLAYPCPNSTSTDTNVCSLSELCGMGGLPPPPQAPDQWWRFITPIFLHAGFVHIGFNLLLQLKLGTELEREIGIVRFFIVYFASGIAGFVLGGNFTPDGIASTGASGSLFGVIAIDLLDLLFNWQLYASPKRNLAIHIGEIIVSFVLGLLPGLDNFSHIGGFCMGILTGTAILRSPLKIRLSSGFAINPQEGAKLRASSFDWRHPKDHFRGRSRSWYLWVLVRMACIVLAIVYFVTLIRQFRDGGGHCSWCKYLSCLPVHGWCDDGNITTS</sequence>
<keyword evidence="6 10" id="KW-0378">Hydrolase</keyword>
<dbReference type="GeneID" id="30034989"/>
<evidence type="ECO:0000259" key="12">
    <source>
        <dbReference type="Pfam" id="PF01694"/>
    </source>
</evidence>
<evidence type="ECO:0000256" key="1">
    <source>
        <dbReference type="ARBA" id="ARBA00000156"/>
    </source>
</evidence>
<dbReference type="EMBL" id="CP014503">
    <property type="protein sequence ID" value="ANB15386.1"/>
    <property type="molecule type" value="Genomic_DNA"/>
</dbReference>
<dbReference type="KEGG" id="slb:AWJ20_3013"/>
<feature type="transmembrane region" description="Helical" evidence="10">
    <location>
        <begin position="276"/>
        <end position="296"/>
    </location>
</feature>